<evidence type="ECO:0000313" key="1">
    <source>
        <dbReference type="EMBL" id="GMN35318.1"/>
    </source>
</evidence>
<proteinExistence type="predicted"/>
<protein>
    <submittedName>
        <fullName evidence="2">Uncharacterized protein</fullName>
    </submittedName>
</protein>
<sequence>MRRLAVADQVGGGSRWRIWVCGSTAADHGSQGADGVTVGGFWLATLKGGRGVGLTMAEGGPPFSLLGMSFCSVACK</sequence>
<reference evidence="2" key="1">
    <citation type="submission" date="2023-07" db="EMBL/GenBank/DDBJ databases">
        <title>draft genome sequence of fig (Ficus carica).</title>
        <authorList>
            <person name="Takahashi T."/>
            <person name="Nishimura K."/>
        </authorList>
    </citation>
    <scope>NUCLEOTIDE SEQUENCE</scope>
</reference>
<evidence type="ECO:0000313" key="4">
    <source>
        <dbReference type="EMBL" id="GMN35435.1"/>
    </source>
</evidence>
<dbReference type="EMBL" id="BTGU01003687">
    <property type="protein sequence ID" value="GMN35424.1"/>
    <property type="molecule type" value="Genomic_DNA"/>
</dbReference>
<dbReference type="EMBL" id="BTGU01003679">
    <property type="protein sequence ID" value="GMN35318.1"/>
    <property type="molecule type" value="Genomic_DNA"/>
</dbReference>
<keyword evidence="5" id="KW-1185">Reference proteome</keyword>
<dbReference type="EMBL" id="BTGU01003688">
    <property type="protein sequence ID" value="GMN35435.1"/>
    <property type="molecule type" value="Genomic_DNA"/>
</dbReference>
<accession>A0AA88CZ60</accession>
<evidence type="ECO:0000313" key="2">
    <source>
        <dbReference type="EMBL" id="GMN35337.1"/>
    </source>
</evidence>
<dbReference type="Proteomes" id="UP001187192">
    <property type="component" value="Unassembled WGS sequence"/>
</dbReference>
<evidence type="ECO:0000313" key="5">
    <source>
        <dbReference type="Proteomes" id="UP001187192"/>
    </source>
</evidence>
<gene>
    <name evidence="1" type="ORF">TIFTF001_045001</name>
    <name evidence="2" type="ORF">TIFTF001_045004</name>
    <name evidence="3" type="ORF">TIFTF001_045016</name>
    <name evidence="4" type="ORF">TIFTF001_045018</name>
</gene>
<name>A0AA88CZ60_FICCA</name>
<comment type="caution">
    <text evidence="2">The sequence shown here is derived from an EMBL/GenBank/DDBJ whole genome shotgun (WGS) entry which is preliminary data.</text>
</comment>
<evidence type="ECO:0000313" key="3">
    <source>
        <dbReference type="EMBL" id="GMN35424.1"/>
    </source>
</evidence>
<organism evidence="2 5">
    <name type="scientific">Ficus carica</name>
    <name type="common">Common fig</name>
    <dbReference type="NCBI Taxonomy" id="3494"/>
    <lineage>
        <taxon>Eukaryota</taxon>
        <taxon>Viridiplantae</taxon>
        <taxon>Streptophyta</taxon>
        <taxon>Embryophyta</taxon>
        <taxon>Tracheophyta</taxon>
        <taxon>Spermatophyta</taxon>
        <taxon>Magnoliopsida</taxon>
        <taxon>eudicotyledons</taxon>
        <taxon>Gunneridae</taxon>
        <taxon>Pentapetalae</taxon>
        <taxon>rosids</taxon>
        <taxon>fabids</taxon>
        <taxon>Rosales</taxon>
        <taxon>Moraceae</taxon>
        <taxon>Ficeae</taxon>
        <taxon>Ficus</taxon>
    </lineage>
</organism>
<dbReference type="EMBL" id="BTGU01003681">
    <property type="protein sequence ID" value="GMN35337.1"/>
    <property type="molecule type" value="Genomic_DNA"/>
</dbReference>
<dbReference type="AlphaFoldDB" id="A0AA88CZ60"/>